<feature type="transmembrane region" description="Helical" evidence="6">
    <location>
        <begin position="297"/>
        <end position="317"/>
    </location>
</feature>
<dbReference type="PANTHER" id="PTHR34697">
    <property type="entry name" value="PHOSPHATIDYLGLYCEROL LYSYLTRANSFERASE"/>
    <property type="match status" value="1"/>
</dbReference>
<feature type="transmembrane region" description="Helical" evidence="6">
    <location>
        <begin position="156"/>
        <end position="172"/>
    </location>
</feature>
<evidence type="ECO:0000256" key="6">
    <source>
        <dbReference type="SAM" id="Phobius"/>
    </source>
</evidence>
<keyword evidence="5 6" id="KW-0472">Membrane</keyword>
<organism evidence="8 9">
    <name type="scientific">Microbacterium lemovicicum</name>
    <dbReference type="NCBI Taxonomy" id="1072463"/>
    <lineage>
        <taxon>Bacteria</taxon>
        <taxon>Bacillati</taxon>
        <taxon>Actinomycetota</taxon>
        <taxon>Actinomycetes</taxon>
        <taxon>Micrococcales</taxon>
        <taxon>Microbacteriaceae</taxon>
        <taxon>Microbacterium</taxon>
    </lineage>
</organism>
<feature type="transmembrane region" description="Helical" evidence="6">
    <location>
        <begin position="116"/>
        <end position="136"/>
    </location>
</feature>
<feature type="transmembrane region" description="Helical" evidence="6">
    <location>
        <begin position="397"/>
        <end position="420"/>
    </location>
</feature>
<feature type="transmembrane region" description="Helical" evidence="6">
    <location>
        <begin position="91"/>
        <end position="109"/>
    </location>
</feature>
<feature type="transmembrane region" description="Helical" evidence="6">
    <location>
        <begin position="361"/>
        <end position="381"/>
    </location>
</feature>
<dbReference type="SUPFAM" id="SSF144091">
    <property type="entry name" value="Rhomboid-like"/>
    <property type="match status" value="1"/>
</dbReference>
<feature type="transmembrane region" description="Helical" evidence="6">
    <location>
        <begin position="177"/>
        <end position="193"/>
    </location>
</feature>
<dbReference type="PANTHER" id="PTHR34697:SF2">
    <property type="entry name" value="PHOSPHATIDYLGLYCEROL LYSYLTRANSFERASE"/>
    <property type="match status" value="1"/>
</dbReference>
<evidence type="ECO:0000313" key="8">
    <source>
        <dbReference type="EMBL" id="AZS36205.1"/>
    </source>
</evidence>
<keyword evidence="8" id="KW-0808">Transferase</keyword>
<keyword evidence="8" id="KW-0012">Acyltransferase</keyword>
<feature type="transmembrane region" description="Helical" evidence="6">
    <location>
        <begin position="61"/>
        <end position="85"/>
    </location>
</feature>
<dbReference type="InterPro" id="IPR024320">
    <property type="entry name" value="LPG_synthase_C"/>
</dbReference>
<feature type="transmembrane region" description="Helical" evidence="6">
    <location>
        <begin position="199"/>
        <end position="219"/>
    </location>
</feature>
<evidence type="ECO:0000256" key="2">
    <source>
        <dbReference type="ARBA" id="ARBA00022475"/>
    </source>
</evidence>
<dbReference type="GO" id="GO:0055091">
    <property type="term" value="P:phospholipid homeostasis"/>
    <property type="evidence" value="ECO:0007669"/>
    <property type="project" value="TreeGrafter"/>
</dbReference>
<feature type="domain" description="Phosphatidylglycerol lysyltransferase C-terminal" evidence="7">
    <location>
        <begin position="503"/>
        <end position="805"/>
    </location>
</feature>
<feature type="transmembrane region" description="Helical" evidence="6">
    <location>
        <begin position="231"/>
        <end position="252"/>
    </location>
</feature>
<dbReference type="EC" id="2.3.2.3" evidence="8"/>
<evidence type="ECO:0000256" key="4">
    <source>
        <dbReference type="ARBA" id="ARBA00022989"/>
    </source>
</evidence>
<dbReference type="InterPro" id="IPR016181">
    <property type="entry name" value="Acyl_CoA_acyltransferase"/>
</dbReference>
<evidence type="ECO:0000259" key="7">
    <source>
        <dbReference type="Pfam" id="PF09924"/>
    </source>
</evidence>
<keyword evidence="4 6" id="KW-1133">Transmembrane helix</keyword>
<reference evidence="8 9" key="1">
    <citation type="submission" date="2018-08" db="EMBL/GenBank/DDBJ databases">
        <title>Microbacterium lemovicicum sp. nov., a bacterium isolated from a natural uranium-rich soil.</title>
        <authorList>
            <person name="ORTET P."/>
        </authorList>
    </citation>
    <scope>NUCLEOTIDE SEQUENCE [LARGE SCALE GENOMIC DNA]</scope>
    <source>
        <strain evidence="8 9">Viu22</strain>
    </source>
</reference>
<evidence type="ECO:0000256" key="5">
    <source>
        <dbReference type="ARBA" id="ARBA00023136"/>
    </source>
</evidence>
<protein>
    <submittedName>
        <fullName evidence="8">Phosphatidylglycerol lysyltransferase</fullName>
        <ecNumber evidence="8">2.3.2.3</ecNumber>
    </submittedName>
</protein>
<comment type="subcellular location">
    <subcellularLocation>
        <location evidence="1">Cell membrane</location>
        <topology evidence="1">Multi-pass membrane protein</topology>
    </subcellularLocation>
</comment>
<evidence type="ECO:0000313" key="9">
    <source>
        <dbReference type="Proteomes" id="UP000276888"/>
    </source>
</evidence>
<dbReference type="InterPro" id="IPR035952">
    <property type="entry name" value="Rhomboid-like_sf"/>
</dbReference>
<keyword evidence="2" id="KW-1003">Cell membrane</keyword>
<feature type="transmembrane region" description="Helical" evidence="6">
    <location>
        <begin position="324"/>
        <end position="346"/>
    </location>
</feature>
<dbReference type="GO" id="GO:0050071">
    <property type="term" value="F:phosphatidylglycerol lysyltransferase activity"/>
    <property type="evidence" value="ECO:0007669"/>
    <property type="project" value="UniProtKB-EC"/>
</dbReference>
<feature type="transmembrane region" description="Helical" evidence="6">
    <location>
        <begin position="35"/>
        <end position="54"/>
    </location>
</feature>
<accession>A0A3S9W812</accession>
<sequence length="851" mass="90847">MGIAQVDTVRAPVAARRRLSGGVTVLRSYLRRNPVAVSFALLILLTGIASGSLWGREDAVLLGWGAASLGAPATWWTTVTALIIPDSTVDAVLSILLALSALAIAERLLGVRRTIVAMAVTGVVALFVGAGAQAAVAGLPEVSDAAAQTMVLDPTIPIAGAVAASSALAGVLWRRRLRIVTFAALGMFALYAGDVDSWFRLIAALLGLLLGFGLARGAARRSWHRSSSREIRSLLAVIVAVTGLGPIAALVAGGGRGPLSLVADAFTQSDNWLSQRCERQYVPACDHEFALLVTRGAGPAILAIVPLALLVLAAWGLRNGRRSAWILAVAVNASLAALAIITLALGDISFPDPVDGATFEWALWFISSAILPVGVIVVLALNQRRFRVRASARARRTWGIVVGVAFVACAGAFLLVSSVLTKSFDVTPTLADLLTEMVRRFIPPAFLQGIGQPPFPRGGAALVVYQWVGVVFWVVFVVATLRLFRSTALPEGSDSSSLTLYRSLLRRGGGTLSFLGTWRGNAHWFSDDLQSAVAYRVVGGVALAVADPLCPRGREGSTLRGFADFAISRGWTPVFYSIHDDFRPAFEAMGWHTVEVGQETVMHLPGLQMAGKQWQKVRSPLNRAEREGMTAQWTRWRDLPAGVSSQIIDISEQWVTDKSLPEMGFTLGGLEELDDPDVALLLAVDAGGRVQAVTSWMPSWQDGRIVGWTLDFMRRRDDAPNGVMEFLIAKAALLMKDDGVQVLSLSGAPLATRPRTEGESAAEPTALSAFLGWLAGVLEPVYGFASLFRFKSKFLPEYRTMYMAYADPVELGSIGAAVGRAYLPDASPREYVAVVRTLLAPPGRAPAGAPR</sequence>
<dbReference type="GO" id="GO:0005886">
    <property type="term" value="C:plasma membrane"/>
    <property type="evidence" value="ECO:0007669"/>
    <property type="project" value="UniProtKB-SubCell"/>
</dbReference>
<dbReference type="AlphaFoldDB" id="A0A3S9W812"/>
<name>A0A3S9W812_9MICO</name>
<dbReference type="SUPFAM" id="SSF55729">
    <property type="entry name" value="Acyl-CoA N-acyltransferases (Nat)"/>
    <property type="match status" value="1"/>
</dbReference>
<dbReference type="Proteomes" id="UP000276888">
    <property type="component" value="Chromosome"/>
</dbReference>
<evidence type="ECO:0000256" key="3">
    <source>
        <dbReference type="ARBA" id="ARBA00022692"/>
    </source>
</evidence>
<dbReference type="InterPro" id="IPR051211">
    <property type="entry name" value="PG_lysyltransferase"/>
</dbReference>
<dbReference type="EMBL" id="CP031423">
    <property type="protein sequence ID" value="AZS36205.1"/>
    <property type="molecule type" value="Genomic_DNA"/>
</dbReference>
<keyword evidence="3 6" id="KW-0812">Transmembrane</keyword>
<feature type="transmembrane region" description="Helical" evidence="6">
    <location>
        <begin position="464"/>
        <end position="484"/>
    </location>
</feature>
<dbReference type="Pfam" id="PF09924">
    <property type="entry name" value="LPG_synthase_C"/>
    <property type="match status" value="1"/>
</dbReference>
<keyword evidence="9" id="KW-1185">Reference proteome</keyword>
<dbReference type="KEGG" id="mlv:CVS47_00805"/>
<gene>
    <name evidence="8" type="primary">mprF_2</name>
    <name evidence="8" type="ORF">CVS47_00805</name>
</gene>
<evidence type="ECO:0000256" key="1">
    <source>
        <dbReference type="ARBA" id="ARBA00004651"/>
    </source>
</evidence>
<proteinExistence type="predicted"/>